<organism evidence="1 2">
    <name type="scientific">Synchytrium endobioticum</name>
    <dbReference type="NCBI Taxonomy" id="286115"/>
    <lineage>
        <taxon>Eukaryota</taxon>
        <taxon>Fungi</taxon>
        <taxon>Fungi incertae sedis</taxon>
        <taxon>Chytridiomycota</taxon>
        <taxon>Chytridiomycota incertae sedis</taxon>
        <taxon>Chytridiomycetes</taxon>
        <taxon>Synchytriales</taxon>
        <taxon>Synchytriaceae</taxon>
        <taxon>Synchytrium</taxon>
    </lineage>
</organism>
<dbReference type="AlphaFoldDB" id="A0A507D5V2"/>
<comment type="caution">
    <text evidence="1">The sequence shown here is derived from an EMBL/GenBank/DDBJ whole genome shotgun (WGS) entry which is preliminary data.</text>
</comment>
<dbReference type="PANTHER" id="PTHR34035">
    <property type="entry name" value="TESTIS-EXPRESSED PROTEIN 47"/>
    <property type="match status" value="1"/>
</dbReference>
<gene>
    <name evidence="1" type="ORF">SeMB42_g03576</name>
</gene>
<reference evidence="1 2" key="1">
    <citation type="journal article" date="2019" name="Sci. Rep.">
        <title>Comparative genomics of chytrid fungi reveal insights into the obligate biotrophic and pathogenic lifestyle of Synchytrium endobioticum.</title>
        <authorList>
            <person name="van de Vossenberg B.T.L.H."/>
            <person name="Warris S."/>
            <person name="Nguyen H.D.T."/>
            <person name="van Gent-Pelzer M.P.E."/>
            <person name="Joly D.L."/>
            <person name="van de Geest H.C."/>
            <person name="Bonants P.J.M."/>
            <person name="Smith D.S."/>
            <person name="Levesque C.A."/>
            <person name="van der Lee T.A.J."/>
        </authorList>
    </citation>
    <scope>NUCLEOTIDE SEQUENCE [LARGE SCALE GENOMIC DNA]</scope>
    <source>
        <strain evidence="1 2">MB42</strain>
    </source>
</reference>
<sequence>MLAPAAEDSDDERKRIGNSVLDYIRESTNIRKATVYRAMICGELAPGGDRSELAAYFQRFIRHLQQQHHQHQNSSDASGPSDIGQHGSITGLLLIQPTSYLHVIESSTKTTVNVMTDLLSPHKSDSEPNLSSLVQGKPKLLLAQEDALARFFPTWSSKILDPPASREKDVDPDSLGSQEILKTISEVCVNLLSLGSSLSSLPKSDVRQAVDEILEKYGEYTPRNTLVTALAASDNVTYLSEWVEAMGPVNLKLEGDLVYPAPKP</sequence>
<accession>A0A507D5V2</accession>
<dbReference type="Proteomes" id="UP000317494">
    <property type="component" value="Unassembled WGS sequence"/>
</dbReference>
<keyword evidence="2" id="KW-1185">Reference proteome</keyword>
<name>A0A507D5V2_9FUNG</name>
<dbReference type="PANTHER" id="PTHR34035:SF1">
    <property type="entry name" value="TESTIS-EXPRESSED PROTEIN 47"/>
    <property type="match status" value="1"/>
</dbReference>
<evidence type="ECO:0000313" key="2">
    <source>
        <dbReference type="Proteomes" id="UP000317494"/>
    </source>
</evidence>
<proteinExistence type="predicted"/>
<dbReference type="InterPro" id="IPR055308">
    <property type="entry name" value="TEX47-like"/>
</dbReference>
<protein>
    <submittedName>
        <fullName evidence="1">Uncharacterized protein</fullName>
    </submittedName>
</protein>
<dbReference type="Pfam" id="PF24787">
    <property type="entry name" value="TEX47"/>
    <property type="match status" value="1"/>
</dbReference>
<dbReference type="EMBL" id="QEAN01000128">
    <property type="protein sequence ID" value="TPX46741.1"/>
    <property type="molecule type" value="Genomic_DNA"/>
</dbReference>
<dbReference type="VEuPathDB" id="FungiDB:SeMB42_g03576"/>
<evidence type="ECO:0000313" key="1">
    <source>
        <dbReference type="EMBL" id="TPX46741.1"/>
    </source>
</evidence>